<evidence type="ECO:0000313" key="1">
    <source>
        <dbReference type="EMBL" id="VVD01566.1"/>
    </source>
</evidence>
<dbReference type="EMBL" id="FZQP02005443">
    <property type="protein sequence ID" value="VVD01566.1"/>
    <property type="molecule type" value="Genomic_DNA"/>
</dbReference>
<dbReference type="Proteomes" id="UP000324832">
    <property type="component" value="Unassembled WGS sequence"/>
</dbReference>
<name>A0A5E4QT75_9NEOP</name>
<keyword evidence="2" id="KW-1185">Reference proteome</keyword>
<evidence type="ECO:0000313" key="2">
    <source>
        <dbReference type="Proteomes" id="UP000324832"/>
    </source>
</evidence>
<sequence length="135" mass="15191">MDYTMSCTMGASDTTDNVDFTPNIPKLIRDDLMKLLLRRRKHRAPEWLQSAWEWESVPADELLEISVPAMLERADVFPLHAPPHLAPVSSVVGTSTQVTCKLCGTVAMPPHVMRIHLYSNAHREKEEDLKSIAAN</sequence>
<gene>
    <name evidence="1" type="ORF">LSINAPIS_LOCUS11956</name>
</gene>
<accession>A0A5E4QT75</accession>
<organism evidence="1 2">
    <name type="scientific">Leptidea sinapis</name>
    <dbReference type="NCBI Taxonomy" id="189913"/>
    <lineage>
        <taxon>Eukaryota</taxon>
        <taxon>Metazoa</taxon>
        <taxon>Ecdysozoa</taxon>
        <taxon>Arthropoda</taxon>
        <taxon>Hexapoda</taxon>
        <taxon>Insecta</taxon>
        <taxon>Pterygota</taxon>
        <taxon>Neoptera</taxon>
        <taxon>Endopterygota</taxon>
        <taxon>Lepidoptera</taxon>
        <taxon>Glossata</taxon>
        <taxon>Ditrysia</taxon>
        <taxon>Papilionoidea</taxon>
        <taxon>Pieridae</taxon>
        <taxon>Dismorphiinae</taxon>
        <taxon>Leptidea</taxon>
    </lineage>
</organism>
<reference evidence="1 2" key="1">
    <citation type="submission" date="2017-07" db="EMBL/GenBank/DDBJ databases">
        <authorList>
            <person name="Talla V."/>
            <person name="Backstrom N."/>
        </authorList>
    </citation>
    <scope>NUCLEOTIDE SEQUENCE [LARGE SCALE GENOMIC DNA]</scope>
</reference>
<protein>
    <submittedName>
        <fullName evidence="1">Uncharacterized protein</fullName>
    </submittedName>
</protein>
<dbReference type="AlphaFoldDB" id="A0A5E4QT75"/>
<proteinExistence type="predicted"/>